<reference evidence="1 2" key="1">
    <citation type="submission" date="2023-09" db="EMBL/GenBank/DDBJ databases">
        <authorList>
            <person name="Wang M."/>
        </authorList>
    </citation>
    <scope>NUCLEOTIDE SEQUENCE [LARGE SCALE GENOMIC DNA]</scope>
    <source>
        <strain evidence="1">GT-2023</strain>
        <tissue evidence="1">Liver</tissue>
    </source>
</reference>
<organism evidence="1 2">
    <name type="scientific">Cirrhinus molitorella</name>
    <name type="common">mud carp</name>
    <dbReference type="NCBI Taxonomy" id="172907"/>
    <lineage>
        <taxon>Eukaryota</taxon>
        <taxon>Metazoa</taxon>
        <taxon>Chordata</taxon>
        <taxon>Craniata</taxon>
        <taxon>Vertebrata</taxon>
        <taxon>Euteleostomi</taxon>
        <taxon>Actinopterygii</taxon>
        <taxon>Neopterygii</taxon>
        <taxon>Teleostei</taxon>
        <taxon>Ostariophysi</taxon>
        <taxon>Cypriniformes</taxon>
        <taxon>Cyprinidae</taxon>
        <taxon>Labeoninae</taxon>
        <taxon>Labeonini</taxon>
        <taxon>Cirrhinus</taxon>
    </lineage>
</organism>
<proteinExistence type="predicted"/>
<comment type="caution">
    <text evidence="1">The sequence shown here is derived from an EMBL/GenBank/DDBJ whole genome shotgun (WGS) entry which is preliminary data.</text>
</comment>
<name>A0ABR3MPQ9_9TELE</name>
<sequence>MLHGLDALWIHRTSASEIRHPHQARPLLIWVANIFDTWGAVQKGEQRGKKRRTKEKTRLVPVDCSATMLYLGEVV</sequence>
<accession>A0ABR3MPQ9</accession>
<evidence type="ECO:0000313" key="1">
    <source>
        <dbReference type="EMBL" id="KAL1266604.1"/>
    </source>
</evidence>
<dbReference type="EMBL" id="JAYMGO010000010">
    <property type="protein sequence ID" value="KAL1266604.1"/>
    <property type="molecule type" value="Genomic_DNA"/>
</dbReference>
<protein>
    <submittedName>
        <fullName evidence="1">Uncharacterized protein</fullName>
    </submittedName>
</protein>
<dbReference type="Proteomes" id="UP001558613">
    <property type="component" value="Unassembled WGS sequence"/>
</dbReference>
<keyword evidence="2" id="KW-1185">Reference proteome</keyword>
<gene>
    <name evidence="1" type="ORF">QQF64_002279</name>
</gene>
<evidence type="ECO:0000313" key="2">
    <source>
        <dbReference type="Proteomes" id="UP001558613"/>
    </source>
</evidence>